<evidence type="ECO:0000313" key="2">
    <source>
        <dbReference type="Proteomes" id="UP000619479"/>
    </source>
</evidence>
<dbReference type="Proteomes" id="UP000619479">
    <property type="component" value="Unassembled WGS sequence"/>
</dbReference>
<sequence>MVMPSGETVVDVVDSLLGGFITPERAAEIETKFPIVADSIVGWIRDSAAAQNWSRVERLANLAARIRPLGLGDVLRELLDADIAELNNEDVVDILGEIREAGAADSIFRVVERSAESDAPAYWLCQKAILSLSDLETDEANGYLLTLTRPSWPGPIRWHAAVALQIEDDLGFEEDRMLG</sequence>
<comment type="caution">
    <text evidence="1">The sequence shown here is derived from an EMBL/GenBank/DDBJ whole genome shotgun (WGS) entry which is preliminary data.</text>
</comment>
<accession>A0A919M182</accession>
<organism evidence="1 2">
    <name type="scientific">Actinoplanes cyaneus</name>
    <dbReference type="NCBI Taxonomy" id="52696"/>
    <lineage>
        <taxon>Bacteria</taxon>
        <taxon>Bacillati</taxon>
        <taxon>Actinomycetota</taxon>
        <taxon>Actinomycetes</taxon>
        <taxon>Micromonosporales</taxon>
        <taxon>Micromonosporaceae</taxon>
        <taxon>Actinoplanes</taxon>
    </lineage>
</organism>
<reference evidence="1" key="1">
    <citation type="submission" date="2021-01" db="EMBL/GenBank/DDBJ databases">
        <title>Whole genome shotgun sequence of Actinoplanes cyaneus NBRC 14990.</title>
        <authorList>
            <person name="Komaki H."/>
            <person name="Tamura T."/>
        </authorList>
    </citation>
    <scope>NUCLEOTIDE SEQUENCE</scope>
    <source>
        <strain evidence="1">NBRC 14990</strain>
    </source>
</reference>
<keyword evidence="2" id="KW-1185">Reference proteome</keyword>
<name>A0A919M182_9ACTN</name>
<dbReference type="EMBL" id="BOMH01000001">
    <property type="protein sequence ID" value="GID62122.1"/>
    <property type="molecule type" value="Genomic_DNA"/>
</dbReference>
<evidence type="ECO:0000313" key="1">
    <source>
        <dbReference type="EMBL" id="GID62122.1"/>
    </source>
</evidence>
<dbReference type="AlphaFoldDB" id="A0A919M182"/>
<dbReference type="RefSeq" id="WP_203737203.1">
    <property type="nucleotide sequence ID" value="NZ_BAAAUC010000002.1"/>
</dbReference>
<protein>
    <submittedName>
        <fullName evidence="1">Uncharacterized protein</fullName>
    </submittedName>
</protein>
<proteinExistence type="predicted"/>
<gene>
    <name evidence="1" type="ORF">Acy02nite_00030</name>
</gene>